<evidence type="ECO:0000313" key="5">
    <source>
        <dbReference type="Proteomes" id="UP000186110"/>
    </source>
</evidence>
<keyword evidence="2" id="KW-0449">Lipoprotein</keyword>
<dbReference type="PANTHER" id="PTHR30203">
    <property type="entry name" value="OUTER MEMBRANE CATION EFFLUX PROTEIN"/>
    <property type="match status" value="1"/>
</dbReference>
<feature type="region of interest" description="Disordered" evidence="3">
    <location>
        <begin position="93"/>
        <end position="117"/>
    </location>
</feature>
<organism evidence="4 5">
    <name type="scientific">Rhodoferax saidenbachensis</name>
    <dbReference type="NCBI Taxonomy" id="1484693"/>
    <lineage>
        <taxon>Bacteria</taxon>
        <taxon>Pseudomonadati</taxon>
        <taxon>Pseudomonadota</taxon>
        <taxon>Betaproteobacteria</taxon>
        <taxon>Burkholderiales</taxon>
        <taxon>Comamonadaceae</taxon>
        <taxon>Rhodoferax</taxon>
    </lineage>
</organism>
<dbReference type="Gene3D" id="1.20.1600.10">
    <property type="entry name" value="Outer membrane efflux proteins (OEP)"/>
    <property type="match status" value="1"/>
</dbReference>
<evidence type="ECO:0000256" key="1">
    <source>
        <dbReference type="ARBA" id="ARBA00007613"/>
    </source>
</evidence>
<dbReference type="Pfam" id="PF02321">
    <property type="entry name" value="OEP"/>
    <property type="match status" value="2"/>
</dbReference>
<keyword evidence="2" id="KW-1134">Transmembrane beta strand</keyword>
<accession>A0A1P8KFR3</accession>
<keyword evidence="2" id="KW-0564">Palmitate</keyword>
<evidence type="ECO:0000256" key="3">
    <source>
        <dbReference type="SAM" id="MobiDB-lite"/>
    </source>
</evidence>
<name>A0A1P8KFR3_9BURK</name>
<evidence type="ECO:0000256" key="2">
    <source>
        <dbReference type="RuleBase" id="RU362097"/>
    </source>
</evidence>
<keyword evidence="2" id="KW-0812">Transmembrane</keyword>
<feature type="compositionally biased region" description="Polar residues" evidence="3">
    <location>
        <begin position="102"/>
        <end position="117"/>
    </location>
</feature>
<reference evidence="4 5" key="1">
    <citation type="submission" date="2017-01" db="EMBL/GenBank/DDBJ databases">
        <authorList>
            <person name="Mah S.A."/>
            <person name="Swanson W.J."/>
            <person name="Moy G.W."/>
            <person name="Vacquier V.D."/>
        </authorList>
    </citation>
    <scope>NUCLEOTIDE SEQUENCE [LARGE SCALE GENOMIC DNA]</scope>
    <source>
        <strain evidence="4 5">DSM 22694</strain>
    </source>
</reference>
<keyword evidence="5" id="KW-1185">Reference proteome</keyword>
<dbReference type="GO" id="GO:0005886">
    <property type="term" value="C:plasma membrane"/>
    <property type="evidence" value="ECO:0007669"/>
    <property type="project" value="UniProtKB-SubCell"/>
</dbReference>
<gene>
    <name evidence="4" type="ORF">RS694_15185</name>
</gene>
<dbReference type="eggNOG" id="COG1538">
    <property type="taxonomic scope" value="Bacteria"/>
</dbReference>
<proteinExistence type="inferred from homology"/>
<dbReference type="GO" id="GO:0015562">
    <property type="term" value="F:efflux transmembrane transporter activity"/>
    <property type="evidence" value="ECO:0007669"/>
    <property type="project" value="InterPro"/>
</dbReference>
<dbReference type="InterPro" id="IPR010131">
    <property type="entry name" value="MdtP/NodT-like"/>
</dbReference>
<dbReference type="PANTHER" id="PTHR30203:SF25">
    <property type="entry name" value="OUTER MEMBRANE PROTEIN-RELATED"/>
    <property type="match status" value="1"/>
</dbReference>
<dbReference type="Gene3D" id="2.20.200.10">
    <property type="entry name" value="Outer membrane efflux proteins (OEP)"/>
    <property type="match status" value="1"/>
</dbReference>
<evidence type="ECO:0000313" key="4">
    <source>
        <dbReference type="EMBL" id="APW44904.1"/>
    </source>
</evidence>
<dbReference type="InterPro" id="IPR003423">
    <property type="entry name" value="OMP_efflux"/>
</dbReference>
<protein>
    <submittedName>
        <fullName evidence="4">RND transporter</fullName>
    </submittedName>
</protein>
<comment type="similarity">
    <text evidence="1 2">Belongs to the outer membrane factor (OMF) (TC 1.B.17) family.</text>
</comment>
<dbReference type="STRING" id="1484693.RS694_15185"/>
<dbReference type="Proteomes" id="UP000186110">
    <property type="component" value="Chromosome"/>
</dbReference>
<dbReference type="NCBIfam" id="TIGR01845">
    <property type="entry name" value="outer_NodT"/>
    <property type="match status" value="1"/>
</dbReference>
<comment type="subcellular location">
    <subcellularLocation>
        <location evidence="2">Cell membrane</location>
        <topology evidence="2">Lipid-anchor</topology>
    </subcellularLocation>
</comment>
<dbReference type="AlphaFoldDB" id="A0A1P8KFR3"/>
<dbReference type="EMBL" id="CP019239">
    <property type="protein sequence ID" value="APW44904.1"/>
    <property type="molecule type" value="Genomic_DNA"/>
</dbReference>
<dbReference type="KEGG" id="rsb:RS694_15185"/>
<keyword evidence="2" id="KW-0472">Membrane</keyword>
<sequence length="457" mass="47647">MAWTLTLPLVLSGCASWLPQRALGPDTTPVPTSWSTAASNAGTTSPTALAQWWQGFNDPLLTTLVTQALQANTSVRTAQAALQQSRALRDVKDANMLPGANGSASAQRSQTDSNAATNSFRAGLDASWEPDIFGGKRNSLNATEADALASEASLGDVQVSVAAEVALNYIQLRGQQAQLAIAISNLASQQETLQLTDWRAQAGLITSLEVEQARTSTEQTSAQIPSLESSIAQTRHALALLTGQAPDALQAQLEATQPIPLAPDNLALSIPAQTLRQRPDVRAAEHRITGALARVSAADAARYPSFSIGGSVGLNALTLAGLSSGATVVSSLLASVSVPLFDGGAAKAQVRAQEAALEQARVAYQTVVLTALKDVEDALVALRGDRARLVRLEAAAEASANAALMAQQRYASGLIDFQVVLQTQRTVMSAQDAVASARASISSDHVRLYKALGGGWV</sequence>
<dbReference type="SUPFAM" id="SSF56954">
    <property type="entry name" value="Outer membrane efflux proteins (OEP)"/>
    <property type="match status" value="1"/>
</dbReference>